<sequence length="229" mass="26248">MRKSIFILSCLLSTIISAQNLVDLDCETGFKKIQTELESKPQVDYKLIYSQKKYGEESFEFSEGIIIVNNIDDLINQNDIAKIIGRIGVENNLTKVIALRNCDAGGLYLRQNELTTEQKNYLSQSLIAEINIDLLKSLSKKERKKQKKKRDLIESVSNKSCEKLAEFGTDKLTMESFNTIVSTTSAEFAEKTMEIYEMPFEQSVDKFLKDLMNHLLFDCQLVQEFANNQ</sequence>
<evidence type="ECO:0000313" key="2">
    <source>
        <dbReference type="EMBL" id="RXJ44600.1"/>
    </source>
</evidence>
<organism evidence="2 3">
    <name type="scientific">Gelidibacter gilvus</name>
    <dbReference type="NCBI Taxonomy" id="59602"/>
    <lineage>
        <taxon>Bacteria</taxon>
        <taxon>Pseudomonadati</taxon>
        <taxon>Bacteroidota</taxon>
        <taxon>Flavobacteriia</taxon>
        <taxon>Flavobacteriales</taxon>
        <taxon>Flavobacteriaceae</taxon>
        <taxon>Gelidibacter</taxon>
    </lineage>
</organism>
<reference evidence="2 3" key="1">
    <citation type="submission" date="2019-01" db="EMBL/GenBank/DDBJ databases">
        <title>Genome sequence of the Antarctic species Gelidibacter gilvus ACAM 158(T).</title>
        <authorList>
            <person name="Bowman J.P."/>
        </authorList>
    </citation>
    <scope>NUCLEOTIDE SEQUENCE [LARGE SCALE GENOMIC DNA]</scope>
    <source>
        <strain evidence="2 3">IC158</strain>
    </source>
</reference>
<keyword evidence="1" id="KW-0732">Signal</keyword>
<feature type="signal peptide" evidence="1">
    <location>
        <begin position="1"/>
        <end position="18"/>
    </location>
</feature>
<gene>
    <name evidence="2" type="ORF">ESZ48_16710</name>
</gene>
<proteinExistence type="predicted"/>
<evidence type="ECO:0000313" key="3">
    <source>
        <dbReference type="Proteomes" id="UP000289792"/>
    </source>
</evidence>
<evidence type="ECO:0000256" key="1">
    <source>
        <dbReference type="SAM" id="SignalP"/>
    </source>
</evidence>
<feature type="chain" id="PRO_5020674616" description="DUF4476 domain-containing protein" evidence="1">
    <location>
        <begin position="19"/>
        <end position="229"/>
    </location>
</feature>
<dbReference type="Proteomes" id="UP000289792">
    <property type="component" value="Unassembled WGS sequence"/>
</dbReference>
<name>A0A4Q0XE26_9FLAO</name>
<dbReference type="AlphaFoldDB" id="A0A4Q0XE26"/>
<dbReference type="RefSeq" id="WP_129018646.1">
    <property type="nucleotide sequence ID" value="NZ_SDDZ01000015.1"/>
</dbReference>
<dbReference type="EMBL" id="SDDZ01000015">
    <property type="protein sequence ID" value="RXJ44600.1"/>
    <property type="molecule type" value="Genomic_DNA"/>
</dbReference>
<accession>A0A4Q0XE26</accession>
<comment type="caution">
    <text evidence="2">The sequence shown here is derived from an EMBL/GenBank/DDBJ whole genome shotgun (WGS) entry which is preliminary data.</text>
</comment>
<protein>
    <recommendedName>
        <fullName evidence="4">DUF4476 domain-containing protein</fullName>
    </recommendedName>
</protein>
<keyword evidence="3" id="KW-1185">Reference proteome</keyword>
<dbReference type="OrthoDB" id="1446558at2"/>
<evidence type="ECO:0008006" key="4">
    <source>
        <dbReference type="Google" id="ProtNLM"/>
    </source>
</evidence>